<evidence type="ECO:0000256" key="15">
    <source>
        <dbReference type="PIRSR" id="PIRSR603187-1"/>
    </source>
</evidence>
<comment type="similarity">
    <text evidence="3 17">Belongs to the phospholipase A1 family.</text>
</comment>
<comment type="cofactor">
    <cofactor evidence="17">
        <name>Ca(2+)</name>
        <dbReference type="ChEBI" id="CHEBI:29108"/>
    </cofactor>
    <text evidence="17">Binds 1 Ca(2+) ion per monomer. In the dimeric form the Ca(2+) is bound by different amino acids with binding of each Ca(2+) shared with ligands coming from each monomer. The Ca(2+) ion may have a role in catalysis.</text>
</comment>
<evidence type="ECO:0000256" key="13">
    <source>
        <dbReference type="ARBA" id="ARBA00023136"/>
    </source>
</evidence>
<dbReference type="InterPro" id="IPR003187">
    <property type="entry name" value="PLipase_A1"/>
</dbReference>
<feature type="binding site" description="in dimeric form" evidence="16">
    <location>
        <position position="207"/>
    </location>
    <ligand>
        <name>Ca(2+)</name>
        <dbReference type="ChEBI" id="CHEBI:29108"/>
        <label>1</label>
    </ligand>
</feature>
<gene>
    <name evidence="19" type="ORF">JJB74_11595</name>
</gene>
<feature type="region of interest" description="Disordered" evidence="18">
    <location>
        <begin position="31"/>
        <end position="60"/>
    </location>
</feature>
<evidence type="ECO:0000256" key="10">
    <source>
        <dbReference type="ARBA" id="ARBA00022837"/>
    </source>
</evidence>
<evidence type="ECO:0000256" key="6">
    <source>
        <dbReference type="ARBA" id="ARBA00022692"/>
    </source>
</evidence>
<comment type="function">
    <text evidence="17">Hydrolysis of phosphatidylcholine with phospholipase A2 (EC 3.1.1.4) and phospholipase A1 (EC 3.1.1.32) activities.</text>
</comment>
<evidence type="ECO:0000256" key="5">
    <source>
        <dbReference type="ARBA" id="ARBA00022452"/>
    </source>
</evidence>
<dbReference type="InterPro" id="IPR036541">
    <property type="entry name" value="PLipase_A1_sf"/>
</dbReference>
<protein>
    <recommendedName>
        <fullName evidence="17">Phospholipase A1</fullName>
        <ecNumber evidence="17">3.1.1.32</ecNumber>
        <ecNumber evidence="17">3.1.1.4</ecNumber>
    </recommendedName>
    <alternativeName>
        <fullName evidence="17">Phosphatidylcholine 1-acylhydrolase</fullName>
    </alternativeName>
</protein>
<evidence type="ECO:0000256" key="9">
    <source>
        <dbReference type="ARBA" id="ARBA00022801"/>
    </source>
</evidence>
<evidence type="ECO:0000256" key="2">
    <source>
        <dbReference type="ARBA" id="ARBA00001604"/>
    </source>
</evidence>
<keyword evidence="14 17" id="KW-0998">Cell outer membrane</keyword>
<feature type="active site" description="Proton acceptor" evidence="15">
    <location>
        <position position="197"/>
    </location>
</feature>
<accession>A0A934SYI8</accession>
<evidence type="ECO:0000256" key="4">
    <source>
        <dbReference type="ARBA" id="ARBA00011702"/>
    </source>
</evidence>
<evidence type="ECO:0000256" key="17">
    <source>
        <dbReference type="RuleBase" id="RU366027"/>
    </source>
</evidence>
<evidence type="ECO:0000256" key="8">
    <source>
        <dbReference type="ARBA" id="ARBA00022729"/>
    </source>
</evidence>
<evidence type="ECO:0000256" key="3">
    <source>
        <dbReference type="ARBA" id="ARBA00010525"/>
    </source>
</evidence>
<name>A0A934SYI8_9BURK</name>
<dbReference type="GO" id="GO:0016042">
    <property type="term" value="P:lipid catabolic process"/>
    <property type="evidence" value="ECO:0007669"/>
    <property type="project" value="UniProtKB-KW"/>
</dbReference>
<keyword evidence="8" id="KW-0732">Signal</keyword>
<keyword evidence="13" id="KW-0472">Membrane</keyword>
<evidence type="ECO:0000256" key="1">
    <source>
        <dbReference type="ARBA" id="ARBA00000111"/>
    </source>
</evidence>
<reference evidence="19" key="1">
    <citation type="submission" date="2021-01" db="EMBL/GenBank/DDBJ databases">
        <title>Genome sequence of strain Noviherbaspirillum sp. DKR-6.</title>
        <authorList>
            <person name="Chaudhary D.K."/>
        </authorList>
    </citation>
    <scope>NUCLEOTIDE SEQUENCE</scope>
    <source>
        <strain evidence="19">DKR-6</strain>
    </source>
</reference>
<comment type="catalytic activity">
    <reaction evidence="2 17">
        <text>a 1,2-diacyl-sn-glycero-3-phosphocholine + H2O = a 1-acyl-sn-glycero-3-phosphocholine + a fatty acid + H(+)</text>
        <dbReference type="Rhea" id="RHEA:15801"/>
        <dbReference type="ChEBI" id="CHEBI:15377"/>
        <dbReference type="ChEBI" id="CHEBI:15378"/>
        <dbReference type="ChEBI" id="CHEBI:28868"/>
        <dbReference type="ChEBI" id="CHEBI:57643"/>
        <dbReference type="ChEBI" id="CHEBI:58168"/>
        <dbReference type="EC" id="3.1.1.4"/>
    </reaction>
</comment>
<dbReference type="PRINTS" id="PR01486">
    <property type="entry name" value="PHPHLIPASEA1"/>
</dbReference>
<dbReference type="PANTHER" id="PTHR40457:SF1">
    <property type="entry name" value="PHOSPHOLIPASE A1"/>
    <property type="match status" value="1"/>
</dbReference>
<dbReference type="EC" id="3.1.1.32" evidence="17"/>
<evidence type="ECO:0000313" key="20">
    <source>
        <dbReference type="Proteomes" id="UP000622890"/>
    </source>
</evidence>
<keyword evidence="7 16" id="KW-0479">Metal-binding</keyword>
<dbReference type="Gene3D" id="2.40.230.10">
    <property type="entry name" value="Phospholipase A1"/>
    <property type="match status" value="1"/>
</dbReference>
<evidence type="ECO:0000256" key="16">
    <source>
        <dbReference type="PIRSR" id="PIRSR603187-2"/>
    </source>
</evidence>
<dbReference type="EC" id="3.1.1.4" evidence="17"/>
<feature type="binding site" description="in dimeric form" evidence="16">
    <location>
        <position position="161"/>
    </location>
    <ligand>
        <name>Ca(2+)</name>
        <dbReference type="ChEBI" id="CHEBI:29108"/>
        <label>1</label>
    </ligand>
</feature>
<sequence>MSAGLGACLGIGEDAARLACYDRLARQSVSAEGESQRATAVPAHEAGPENAAVQEPRQQGVDTSYLASHWELDAAHKRGTFSFRPHHENYLVATYNSSPNNAPYRPFQALTPGANGLAHSELAFQLGFKMKLAENPFNQPVDLWFGYTQRSFWQATNHQASSPFRETDYQPELMAVVPTDLNILGLRMRFINLGLLHQSNGQGSTLSRSWNRAYAQFGFERGDFTLTARAWKRFNESAESDDNPDISNYMGHGDVVGSYRHNGHEFSLLLRRNFNTDKGAAQASWAFPLTSNLKGYAQFFSGYGYSLIDYNVYQRVLGLGLLVKFR</sequence>
<evidence type="ECO:0000256" key="11">
    <source>
        <dbReference type="ARBA" id="ARBA00022963"/>
    </source>
</evidence>
<evidence type="ECO:0000256" key="18">
    <source>
        <dbReference type="SAM" id="MobiDB-lite"/>
    </source>
</evidence>
<feature type="active site" description="Nucleophile" evidence="15">
    <location>
        <position position="199"/>
    </location>
</feature>
<dbReference type="GO" id="GO:0008970">
    <property type="term" value="F:phospholipase A1 activity"/>
    <property type="evidence" value="ECO:0007669"/>
    <property type="project" value="UniProtKB-EC"/>
</dbReference>
<dbReference type="Pfam" id="PF02253">
    <property type="entry name" value="PLA1"/>
    <property type="match status" value="1"/>
</dbReference>
<evidence type="ECO:0000256" key="12">
    <source>
        <dbReference type="ARBA" id="ARBA00023098"/>
    </source>
</evidence>
<evidence type="ECO:0000313" key="19">
    <source>
        <dbReference type="EMBL" id="MBK4735257.1"/>
    </source>
</evidence>
<keyword evidence="11 17" id="KW-0442">Lipid degradation</keyword>
<dbReference type="PANTHER" id="PTHR40457">
    <property type="entry name" value="PHOSPHOLIPASE A1"/>
    <property type="match status" value="1"/>
</dbReference>
<organism evidence="19 20">
    <name type="scientific">Noviherbaspirillum pedocola</name>
    <dbReference type="NCBI Taxonomy" id="2801341"/>
    <lineage>
        <taxon>Bacteria</taxon>
        <taxon>Pseudomonadati</taxon>
        <taxon>Pseudomonadota</taxon>
        <taxon>Betaproteobacteria</taxon>
        <taxon>Burkholderiales</taxon>
        <taxon>Oxalobacteraceae</taxon>
        <taxon>Noviherbaspirillum</taxon>
    </lineage>
</organism>
<dbReference type="CDD" id="cd00541">
    <property type="entry name" value="OMPLA"/>
    <property type="match status" value="1"/>
</dbReference>
<dbReference type="GO" id="GO:0004623">
    <property type="term" value="F:phospholipase A2 activity"/>
    <property type="evidence" value="ECO:0007669"/>
    <property type="project" value="UniProtKB-EC"/>
</dbReference>
<comment type="subcellular location">
    <subcellularLocation>
        <location evidence="17">Cell outer membrane</location>
        <topology evidence="17">Multi-pass membrane protein</topology>
    </subcellularLocation>
    <text evidence="17">One of the very few enzymes located there.</text>
</comment>
<comment type="subunit">
    <text evidence="4 17">Homodimer; dimerization is reversible, and the dimeric form is the active one.</text>
</comment>
<comment type="caution">
    <text evidence="19">The sequence shown here is derived from an EMBL/GenBank/DDBJ whole genome shotgun (WGS) entry which is preliminary data.</text>
</comment>
<evidence type="ECO:0000256" key="14">
    <source>
        <dbReference type="ARBA" id="ARBA00023237"/>
    </source>
</evidence>
<keyword evidence="12 17" id="KW-0443">Lipid metabolism</keyword>
<keyword evidence="6" id="KW-0812">Transmembrane</keyword>
<dbReference type="EMBL" id="JAEPBG010000004">
    <property type="protein sequence ID" value="MBK4735257.1"/>
    <property type="molecule type" value="Genomic_DNA"/>
</dbReference>
<keyword evidence="20" id="KW-1185">Reference proteome</keyword>
<dbReference type="AlphaFoldDB" id="A0A934SYI8"/>
<evidence type="ECO:0000256" key="7">
    <source>
        <dbReference type="ARBA" id="ARBA00022723"/>
    </source>
</evidence>
<dbReference type="GO" id="GO:0009279">
    <property type="term" value="C:cell outer membrane"/>
    <property type="evidence" value="ECO:0007669"/>
    <property type="project" value="UniProtKB-SubCell"/>
</dbReference>
<keyword evidence="5" id="KW-1134">Transmembrane beta strand</keyword>
<keyword evidence="10 16" id="KW-0106">Calcium</keyword>
<dbReference type="SUPFAM" id="SSF56931">
    <property type="entry name" value="Outer membrane phospholipase A (OMPLA)"/>
    <property type="match status" value="1"/>
</dbReference>
<comment type="catalytic activity">
    <reaction evidence="1 17">
        <text>a 1,2-diacyl-sn-glycero-3-phosphocholine + H2O = a 2-acyl-sn-glycero-3-phosphocholine + a fatty acid + H(+)</text>
        <dbReference type="Rhea" id="RHEA:18689"/>
        <dbReference type="ChEBI" id="CHEBI:15377"/>
        <dbReference type="ChEBI" id="CHEBI:15378"/>
        <dbReference type="ChEBI" id="CHEBI:28868"/>
        <dbReference type="ChEBI" id="CHEBI:57643"/>
        <dbReference type="ChEBI" id="CHEBI:57875"/>
        <dbReference type="EC" id="3.1.1.32"/>
    </reaction>
</comment>
<proteinExistence type="inferred from homology"/>
<dbReference type="GO" id="GO:0046872">
    <property type="term" value="F:metal ion binding"/>
    <property type="evidence" value="ECO:0007669"/>
    <property type="project" value="UniProtKB-KW"/>
</dbReference>
<keyword evidence="9 17" id="KW-0378">Hydrolase</keyword>
<dbReference type="Proteomes" id="UP000622890">
    <property type="component" value="Unassembled WGS sequence"/>
</dbReference>
<feature type="binding site" description="in dimeric form" evidence="16">
    <location>
        <position position="242"/>
    </location>
    <ligand>
        <name>Ca(2+)</name>
        <dbReference type="ChEBI" id="CHEBI:29108"/>
        <label>1</label>
    </ligand>
</feature>